<feature type="domain" description="IPTL-CTERM protein sorting" evidence="3">
    <location>
        <begin position="246"/>
        <end position="273"/>
    </location>
</feature>
<keyword evidence="1" id="KW-1133">Transmembrane helix</keyword>
<dbReference type="KEGG" id="uru:DSM104443_02099"/>
<keyword evidence="1" id="KW-0472">Membrane</keyword>
<gene>
    <name evidence="4" type="ORF">DSM104443_02099</name>
</gene>
<evidence type="ECO:0000256" key="1">
    <source>
        <dbReference type="SAM" id="Phobius"/>
    </source>
</evidence>
<evidence type="ECO:0000313" key="5">
    <source>
        <dbReference type="Proteomes" id="UP000501534"/>
    </source>
</evidence>
<dbReference type="InterPro" id="IPR026442">
    <property type="entry name" value="IPTL_CTERM"/>
</dbReference>
<dbReference type="AlphaFoldDB" id="A0A6M4GVW6"/>
<evidence type="ECO:0000256" key="2">
    <source>
        <dbReference type="SAM" id="SignalP"/>
    </source>
</evidence>
<keyword evidence="2" id="KW-0732">Signal</keyword>
<dbReference type="NCBIfam" id="TIGR04174">
    <property type="entry name" value="IPTL_CTERM"/>
    <property type="match status" value="1"/>
</dbReference>
<organism evidence="4 5">
    <name type="scientific">Usitatibacter rugosus</name>
    <dbReference type="NCBI Taxonomy" id="2732067"/>
    <lineage>
        <taxon>Bacteria</taxon>
        <taxon>Pseudomonadati</taxon>
        <taxon>Pseudomonadota</taxon>
        <taxon>Betaproteobacteria</taxon>
        <taxon>Nitrosomonadales</taxon>
        <taxon>Usitatibacteraceae</taxon>
        <taxon>Usitatibacter</taxon>
    </lineage>
</organism>
<sequence>MHTQITQRSLCARLLLAVSLLAGSLAASAQVMIVDRGLPNANLNNAAAANRSNFAWADIETLPVTPFLPGDSFTLPAGGPFAVSTIRVWSLSSVGLSLRGGIAGGPIAVVSNTYTATPVTYANAQTYERSIVGGFLPLFQIDFTVNLPLAGGTNYQYFLDGPATPTLPAGDQVGVFLHASNAALSGSPQQGSDGILLFLDNAGTVLTWNAATGAGTYCPGCIGADKVSDGNVQVFAFAGVGAPGTTPVPTLSTPALALLTLLFAGAAFVVMRRRG</sequence>
<reference evidence="4 5" key="1">
    <citation type="submission" date="2020-04" db="EMBL/GenBank/DDBJ databases">
        <title>Usitatibacter rugosus gen. nov., sp. nov. and Usitatibacter palustris sp. nov., novel members of Usitatibacteraceae fam. nov. within the order Nitrosomonadales isolated from soil.</title>
        <authorList>
            <person name="Huber K.J."/>
            <person name="Neumann-Schaal M."/>
            <person name="Geppert A."/>
            <person name="Luckner M."/>
            <person name="Wanner G."/>
            <person name="Overmann J."/>
        </authorList>
    </citation>
    <scope>NUCLEOTIDE SEQUENCE [LARGE SCALE GENOMIC DNA]</scope>
    <source>
        <strain evidence="4 5">0125_3</strain>
    </source>
</reference>
<proteinExistence type="predicted"/>
<feature type="transmembrane region" description="Helical" evidence="1">
    <location>
        <begin position="251"/>
        <end position="271"/>
    </location>
</feature>
<dbReference type="EMBL" id="CP053069">
    <property type="protein sequence ID" value="QJR11028.1"/>
    <property type="molecule type" value="Genomic_DNA"/>
</dbReference>
<keyword evidence="1" id="KW-0812">Transmembrane</keyword>
<evidence type="ECO:0000313" key="4">
    <source>
        <dbReference type="EMBL" id="QJR11028.1"/>
    </source>
</evidence>
<keyword evidence="5" id="KW-1185">Reference proteome</keyword>
<feature type="chain" id="PRO_5027105783" description="IPTL-CTERM protein sorting domain-containing protein" evidence="2">
    <location>
        <begin position="30"/>
        <end position="275"/>
    </location>
</feature>
<evidence type="ECO:0000259" key="3">
    <source>
        <dbReference type="Pfam" id="PF18203"/>
    </source>
</evidence>
<name>A0A6M4GVW6_9PROT</name>
<feature type="signal peptide" evidence="2">
    <location>
        <begin position="1"/>
        <end position="29"/>
    </location>
</feature>
<protein>
    <recommendedName>
        <fullName evidence="3">IPTL-CTERM protein sorting domain-containing protein</fullName>
    </recommendedName>
</protein>
<dbReference type="Pfam" id="PF18203">
    <property type="entry name" value="IPTL-CTERM"/>
    <property type="match status" value="1"/>
</dbReference>
<accession>A0A6M4GVW6</accession>
<dbReference type="Proteomes" id="UP000501534">
    <property type="component" value="Chromosome"/>
</dbReference>